<accession>A0ABQ2RX48</accession>
<evidence type="ECO:0000256" key="4">
    <source>
        <dbReference type="SAM" id="MobiDB-lite"/>
    </source>
</evidence>
<dbReference type="Pfam" id="PF00293">
    <property type="entry name" value="NUDIX"/>
    <property type="match status" value="1"/>
</dbReference>
<dbReference type="InterPro" id="IPR015797">
    <property type="entry name" value="NUDIX_hydrolase-like_dom_sf"/>
</dbReference>
<comment type="cofactor">
    <cofactor evidence="1">
        <name>Mg(2+)</name>
        <dbReference type="ChEBI" id="CHEBI:18420"/>
    </cofactor>
</comment>
<dbReference type="EMBL" id="BMQM01000028">
    <property type="protein sequence ID" value="GGR68430.1"/>
    <property type="molecule type" value="Genomic_DNA"/>
</dbReference>
<reference evidence="7" key="1">
    <citation type="journal article" date="2019" name="Int. J. Syst. Evol. Microbiol.">
        <title>The Global Catalogue of Microorganisms (GCM) 10K type strain sequencing project: providing services to taxonomists for standard genome sequencing and annotation.</title>
        <authorList>
            <consortium name="The Broad Institute Genomics Platform"/>
            <consortium name="The Broad Institute Genome Sequencing Center for Infectious Disease"/>
            <person name="Wu L."/>
            <person name="Ma J."/>
        </authorList>
    </citation>
    <scope>NUCLEOTIDE SEQUENCE [LARGE SCALE GENOMIC DNA]</scope>
    <source>
        <strain evidence="7">JCM 31404</strain>
    </source>
</reference>
<comment type="caution">
    <text evidence="6">The sequence shown here is derived from an EMBL/GenBank/DDBJ whole genome shotgun (WGS) entry which is preliminary data.</text>
</comment>
<dbReference type="PANTHER" id="PTHR43046:SF16">
    <property type="entry name" value="ADP-RIBOSE PYROPHOSPHATASE YJHB-RELATED"/>
    <property type="match status" value="1"/>
</dbReference>
<dbReference type="SUPFAM" id="SSF55811">
    <property type="entry name" value="Nudix"/>
    <property type="match status" value="1"/>
</dbReference>
<dbReference type="InterPro" id="IPR020476">
    <property type="entry name" value="Nudix_hydrolase"/>
</dbReference>
<dbReference type="Proteomes" id="UP000634308">
    <property type="component" value="Unassembled WGS sequence"/>
</dbReference>
<keyword evidence="2 3" id="KW-0378">Hydrolase</keyword>
<evidence type="ECO:0000313" key="7">
    <source>
        <dbReference type="Proteomes" id="UP000634308"/>
    </source>
</evidence>
<comment type="similarity">
    <text evidence="3">Belongs to the Nudix hydrolase family.</text>
</comment>
<proteinExistence type="inferred from homology"/>
<sequence length="178" mass="18998">MPSRYAARRARVPGMSGPPDPFSFLPARPPATLSVGVSVLVQDEQGRVLLQRRGDDGLWGTPGGHLNPGESFLQAAQRELFEETGLICPDLHLMPLPDALIDGPAFRISTPRGDQYQVGLRTRGTLSAAALDLAAPDDSGETLALGWFPLSDLPPLSGAINVASLNLLRRERGLSDLP</sequence>
<gene>
    <name evidence="6" type="ORF">GCM10008959_33140</name>
</gene>
<keyword evidence="7" id="KW-1185">Reference proteome</keyword>
<organism evidence="6 7">
    <name type="scientific">Deinococcus seoulensis</name>
    <dbReference type="NCBI Taxonomy" id="1837379"/>
    <lineage>
        <taxon>Bacteria</taxon>
        <taxon>Thermotogati</taxon>
        <taxon>Deinococcota</taxon>
        <taxon>Deinococci</taxon>
        <taxon>Deinococcales</taxon>
        <taxon>Deinococcaceae</taxon>
        <taxon>Deinococcus</taxon>
    </lineage>
</organism>
<evidence type="ECO:0000256" key="1">
    <source>
        <dbReference type="ARBA" id="ARBA00001946"/>
    </source>
</evidence>
<feature type="region of interest" description="Disordered" evidence="4">
    <location>
        <begin position="1"/>
        <end position="22"/>
    </location>
</feature>
<dbReference type="PRINTS" id="PR00502">
    <property type="entry name" value="NUDIXFAMILY"/>
</dbReference>
<evidence type="ECO:0000313" key="6">
    <source>
        <dbReference type="EMBL" id="GGR68430.1"/>
    </source>
</evidence>
<evidence type="ECO:0000256" key="3">
    <source>
        <dbReference type="RuleBase" id="RU003476"/>
    </source>
</evidence>
<dbReference type="PROSITE" id="PS00893">
    <property type="entry name" value="NUDIX_BOX"/>
    <property type="match status" value="1"/>
</dbReference>
<name>A0ABQ2RX48_9DEIO</name>
<evidence type="ECO:0000256" key="2">
    <source>
        <dbReference type="ARBA" id="ARBA00022801"/>
    </source>
</evidence>
<feature type="domain" description="Nudix hydrolase" evidence="5">
    <location>
        <begin position="30"/>
        <end position="175"/>
    </location>
</feature>
<dbReference type="InterPro" id="IPR020084">
    <property type="entry name" value="NUDIX_hydrolase_CS"/>
</dbReference>
<dbReference type="InterPro" id="IPR000086">
    <property type="entry name" value="NUDIX_hydrolase_dom"/>
</dbReference>
<dbReference type="Gene3D" id="3.90.79.10">
    <property type="entry name" value="Nucleoside Triphosphate Pyrophosphohydrolase"/>
    <property type="match status" value="1"/>
</dbReference>
<dbReference type="PANTHER" id="PTHR43046">
    <property type="entry name" value="GDP-MANNOSE MANNOSYL HYDROLASE"/>
    <property type="match status" value="1"/>
</dbReference>
<protein>
    <recommendedName>
        <fullName evidence="5">Nudix hydrolase domain-containing protein</fullName>
    </recommendedName>
</protein>
<evidence type="ECO:0000259" key="5">
    <source>
        <dbReference type="PROSITE" id="PS51462"/>
    </source>
</evidence>
<dbReference type="PROSITE" id="PS51462">
    <property type="entry name" value="NUDIX"/>
    <property type="match status" value="1"/>
</dbReference>
<feature type="compositionally biased region" description="Basic residues" evidence="4">
    <location>
        <begin position="1"/>
        <end position="11"/>
    </location>
</feature>